<comment type="similarity">
    <text evidence="2">Belongs to the autoinducer-2 exporter (AI-2E) (TC 2.A.86) family.</text>
</comment>
<keyword evidence="7 8" id="KW-0472">Membrane</keyword>
<feature type="transmembrane region" description="Helical" evidence="8">
    <location>
        <begin position="200"/>
        <end position="222"/>
    </location>
</feature>
<protein>
    <recommendedName>
        <fullName evidence="11">AI-2E family transporter</fullName>
    </recommendedName>
</protein>
<evidence type="ECO:0000256" key="5">
    <source>
        <dbReference type="ARBA" id="ARBA00022692"/>
    </source>
</evidence>
<reference evidence="9 10" key="1">
    <citation type="journal article" date="2016" name="Nat. Commun.">
        <title>Thousands of microbial genomes shed light on interconnected biogeochemical processes in an aquifer system.</title>
        <authorList>
            <person name="Anantharaman K."/>
            <person name="Brown C.T."/>
            <person name="Hug L.A."/>
            <person name="Sharon I."/>
            <person name="Castelle C.J."/>
            <person name="Probst A.J."/>
            <person name="Thomas B.C."/>
            <person name="Singh A."/>
            <person name="Wilkins M.J."/>
            <person name="Karaoz U."/>
            <person name="Brodie E.L."/>
            <person name="Williams K.H."/>
            <person name="Hubbard S.S."/>
            <person name="Banfield J.F."/>
        </authorList>
    </citation>
    <scope>NUCLEOTIDE SEQUENCE [LARGE SCALE GENOMIC DNA]</scope>
</reference>
<sequence>MNQSKVLDISWETILKMAIALFTFYLIYLIRDILIWVVFGLIISVLFNPAIDFLQKKRVPRVLATILIYVLLFSTIGFLIYSIAPVFVTEIQQFSQFFPDYFEKLSMPLRGLGIKAFENIDVFTQTFEQGLTKASANIFSAVGAIFGSILSAVTIFTIALFLSLEEKSVDKVIGILSPKRYEAFALSLWARSQRKVSGWFGSRILCCLFVGLTTYLTCYVLNIKYAVSFGLLAGVLNMIPIIGPVITGAAVAVLVAAVSWTKAVFFIIAFIIIQQIEGNILGPVLTKKFIGLPPVLVFISVMVGGKLWGFMGALLAIPVAGILFEFLRDFLKKRKEEKEQAASL</sequence>
<evidence type="ECO:0000256" key="3">
    <source>
        <dbReference type="ARBA" id="ARBA00022448"/>
    </source>
</evidence>
<evidence type="ECO:0000256" key="4">
    <source>
        <dbReference type="ARBA" id="ARBA00022475"/>
    </source>
</evidence>
<comment type="subcellular location">
    <subcellularLocation>
        <location evidence="1">Cell membrane</location>
        <topology evidence="1">Multi-pass membrane protein</topology>
    </subcellularLocation>
</comment>
<dbReference type="Proteomes" id="UP000178721">
    <property type="component" value="Unassembled WGS sequence"/>
</dbReference>
<dbReference type="GO" id="GO:0055085">
    <property type="term" value="P:transmembrane transport"/>
    <property type="evidence" value="ECO:0007669"/>
    <property type="project" value="TreeGrafter"/>
</dbReference>
<feature type="transmembrane region" description="Helical" evidence="8">
    <location>
        <begin position="309"/>
        <end position="327"/>
    </location>
</feature>
<dbReference type="PANTHER" id="PTHR21716:SF53">
    <property type="entry name" value="PERMEASE PERM-RELATED"/>
    <property type="match status" value="1"/>
</dbReference>
<keyword evidence="5 8" id="KW-0812">Transmembrane</keyword>
<feature type="transmembrane region" description="Helical" evidence="8">
    <location>
        <begin position="66"/>
        <end position="88"/>
    </location>
</feature>
<evidence type="ECO:0000256" key="8">
    <source>
        <dbReference type="SAM" id="Phobius"/>
    </source>
</evidence>
<dbReference type="PANTHER" id="PTHR21716">
    <property type="entry name" value="TRANSMEMBRANE PROTEIN"/>
    <property type="match status" value="1"/>
</dbReference>
<name>A0A1G2E5T3_9BACT</name>
<feature type="transmembrane region" description="Helical" evidence="8">
    <location>
        <begin position="138"/>
        <end position="162"/>
    </location>
</feature>
<evidence type="ECO:0000313" key="9">
    <source>
        <dbReference type="EMBL" id="OGZ20448.1"/>
    </source>
</evidence>
<feature type="transmembrane region" description="Helical" evidence="8">
    <location>
        <begin position="33"/>
        <end position="54"/>
    </location>
</feature>
<dbReference type="Pfam" id="PF01594">
    <property type="entry name" value="AI-2E_transport"/>
    <property type="match status" value="1"/>
</dbReference>
<dbReference type="AlphaFoldDB" id="A0A1G2E5T3"/>
<feature type="transmembrane region" description="Helical" evidence="8">
    <location>
        <begin position="9"/>
        <end position="27"/>
    </location>
</feature>
<gene>
    <name evidence="9" type="ORF">A2654_00695</name>
</gene>
<dbReference type="InterPro" id="IPR002549">
    <property type="entry name" value="AI-2E-like"/>
</dbReference>
<feature type="transmembrane region" description="Helical" evidence="8">
    <location>
        <begin position="242"/>
        <end position="273"/>
    </location>
</feature>
<keyword evidence="6 8" id="KW-1133">Transmembrane helix</keyword>
<comment type="caution">
    <text evidence="9">The sequence shown here is derived from an EMBL/GenBank/DDBJ whole genome shotgun (WGS) entry which is preliminary data.</text>
</comment>
<proteinExistence type="inferred from homology"/>
<evidence type="ECO:0000256" key="6">
    <source>
        <dbReference type="ARBA" id="ARBA00022989"/>
    </source>
</evidence>
<evidence type="ECO:0000256" key="2">
    <source>
        <dbReference type="ARBA" id="ARBA00009773"/>
    </source>
</evidence>
<evidence type="ECO:0000313" key="10">
    <source>
        <dbReference type="Proteomes" id="UP000178721"/>
    </source>
</evidence>
<organism evidence="9 10">
    <name type="scientific">Candidatus Nealsonbacteria bacterium RIFCSPHIGHO2_01_FULL_43_31</name>
    <dbReference type="NCBI Taxonomy" id="1801665"/>
    <lineage>
        <taxon>Bacteria</taxon>
        <taxon>Candidatus Nealsoniibacteriota</taxon>
    </lineage>
</organism>
<dbReference type="EMBL" id="MHMA01000012">
    <property type="protein sequence ID" value="OGZ20448.1"/>
    <property type="molecule type" value="Genomic_DNA"/>
</dbReference>
<evidence type="ECO:0000256" key="1">
    <source>
        <dbReference type="ARBA" id="ARBA00004651"/>
    </source>
</evidence>
<keyword evidence="3" id="KW-0813">Transport</keyword>
<evidence type="ECO:0008006" key="11">
    <source>
        <dbReference type="Google" id="ProtNLM"/>
    </source>
</evidence>
<dbReference type="GO" id="GO:0005886">
    <property type="term" value="C:plasma membrane"/>
    <property type="evidence" value="ECO:0007669"/>
    <property type="project" value="UniProtKB-SubCell"/>
</dbReference>
<keyword evidence="4" id="KW-1003">Cell membrane</keyword>
<accession>A0A1G2E5T3</accession>
<evidence type="ECO:0000256" key="7">
    <source>
        <dbReference type="ARBA" id="ARBA00023136"/>
    </source>
</evidence>